<dbReference type="Proteomes" id="UP001516400">
    <property type="component" value="Unassembled WGS sequence"/>
</dbReference>
<protein>
    <recommendedName>
        <fullName evidence="4">Secreted protein</fullName>
    </recommendedName>
</protein>
<proteinExistence type="predicted"/>
<evidence type="ECO:0000313" key="2">
    <source>
        <dbReference type="EMBL" id="KAL3277839.1"/>
    </source>
</evidence>
<organism evidence="2 3">
    <name type="scientific">Cryptolaemus montrouzieri</name>
    <dbReference type="NCBI Taxonomy" id="559131"/>
    <lineage>
        <taxon>Eukaryota</taxon>
        <taxon>Metazoa</taxon>
        <taxon>Ecdysozoa</taxon>
        <taxon>Arthropoda</taxon>
        <taxon>Hexapoda</taxon>
        <taxon>Insecta</taxon>
        <taxon>Pterygota</taxon>
        <taxon>Neoptera</taxon>
        <taxon>Endopterygota</taxon>
        <taxon>Coleoptera</taxon>
        <taxon>Polyphaga</taxon>
        <taxon>Cucujiformia</taxon>
        <taxon>Coccinelloidea</taxon>
        <taxon>Coccinellidae</taxon>
        <taxon>Scymninae</taxon>
        <taxon>Scymnini</taxon>
        <taxon>Cryptolaemus</taxon>
    </lineage>
</organism>
<sequence length="73" mass="8600">MFSECVFIIFVIIIPSYIDTGRPFIYGINRNYPLTRCRYQKDTPNHTIESFTKIRSHANISTSWPQKLLELFG</sequence>
<feature type="transmembrane region" description="Helical" evidence="1">
    <location>
        <begin position="6"/>
        <end position="28"/>
    </location>
</feature>
<keyword evidence="1" id="KW-0472">Membrane</keyword>
<name>A0ABD2NGW0_9CUCU</name>
<keyword evidence="1" id="KW-1133">Transmembrane helix</keyword>
<reference evidence="2 3" key="1">
    <citation type="journal article" date="2021" name="BMC Biol.">
        <title>Horizontally acquired antibacterial genes associated with adaptive radiation of ladybird beetles.</title>
        <authorList>
            <person name="Li H.S."/>
            <person name="Tang X.F."/>
            <person name="Huang Y.H."/>
            <person name="Xu Z.Y."/>
            <person name="Chen M.L."/>
            <person name="Du X.Y."/>
            <person name="Qiu B.Y."/>
            <person name="Chen P.T."/>
            <person name="Zhang W."/>
            <person name="Slipinski A."/>
            <person name="Escalona H.E."/>
            <person name="Waterhouse R.M."/>
            <person name="Zwick A."/>
            <person name="Pang H."/>
        </authorList>
    </citation>
    <scope>NUCLEOTIDE SEQUENCE [LARGE SCALE GENOMIC DNA]</scope>
    <source>
        <strain evidence="2">SYSU2018</strain>
    </source>
</reference>
<dbReference type="AlphaFoldDB" id="A0ABD2NGW0"/>
<evidence type="ECO:0000313" key="3">
    <source>
        <dbReference type="Proteomes" id="UP001516400"/>
    </source>
</evidence>
<evidence type="ECO:0000256" key="1">
    <source>
        <dbReference type="SAM" id="Phobius"/>
    </source>
</evidence>
<keyword evidence="1" id="KW-0812">Transmembrane</keyword>
<evidence type="ECO:0008006" key="4">
    <source>
        <dbReference type="Google" id="ProtNLM"/>
    </source>
</evidence>
<gene>
    <name evidence="2" type="ORF">HHI36_013180</name>
</gene>
<dbReference type="EMBL" id="JABFTP020000103">
    <property type="protein sequence ID" value="KAL3277839.1"/>
    <property type="molecule type" value="Genomic_DNA"/>
</dbReference>
<accession>A0ABD2NGW0</accession>
<comment type="caution">
    <text evidence="2">The sequence shown here is derived from an EMBL/GenBank/DDBJ whole genome shotgun (WGS) entry which is preliminary data.</text>
</comment>
<keyword evidence="3" id="KW-1185">Reference proteome</keyword>